<reference evidence="7 8" key="1">
    <citation type="submission" date="2015-09" db="EMBL/GenBank/DDBJ databases">
        <title>Sorangium comparison.</title>
        <authorList>
            <person name="Zaburannyi N."/>
            <person name="Bunk B."/>
            <person name="Overmann J."/>
            <person name="Mueller R."/>
        </authorList>
    </citation>
    <scope>NUCLEOTIDE SEQUENCE [LARGE SCALE GENOMIC DNA]</scope>
    <source>
        <strain evidence="7 8">So ceGT47</strain>
    </source>
</reference>
<proteinExistence type="inferred from homology"/>
<keyword evidence="3" id="KW-0560">Oxidoreductase</keyword>
<gene>
    <name evidence="7" type="primary">adhP</name>
    <name evidence="7" type="ORF">SOCEGT47_011780</name>
</gene>
<evidence type="ECO:0000256" key="2">
    <source>
        <dbReference type="ARBA" id="ARBA00007358"/>
    </source>
</evidence>
<comment type="similarity">
    <text evidence="2">Belongs to the iron-containing alcohol dehydrogenase family.</text>
</comment>
<accession>A0A4P2PVA0</accession>
<evidence type="ECO:0000259" key="5">
    <source>
        <dbReference type="Pfam" id="PF00465"/>
    </source>
</evidence>
<keyword evidence="4" id="KW-0520">NAD</keyword>
<evidence type="ECO:0000256" key="4">
    <source>
        <dbReference type="ARBA" id="ARBA00023027"/>
    </source>
</evidence>
<dbReference type="InterPro" id="IPR056798">
    <property type="entry name" value="ADH_Fe_C"/>
</dbReference>
<dbReference type="GO" id="GO:0046872">
    <property type="term" value="F:metal ion binding"/>
    <property type="evidence" value="ECO:0007669"/>
    <property type="project" value="InterPro"/>
</dbReference>
<dbReference type="InterPro" id="IPR039697">
    <property type="entry name" value="Alcohol_dehydrogenase_Fe"/>
</dbReference>
<dbReference type="OrthoDB" id="9778433at2"/>
<dbReference type="GO" id="GO:0004022">
    <property type="term" value="F:alcohol dehydrogenase (NAD+) activity"/>
    <property type="evidence" value="ECO:0007669"/>
    <property type="project" value="TreeGrafter"/>
</dbReference>
<dbReference type="Gene3D" id="1.20.1090.10">
    <property type="entry name" value="Dehydroquinate synthase-like - alpha domain"/>
    <property type="match status" value="1"/>
</dbReference>
<comment type="cofactor">
    <cofactor evidence="1">
        <name>Fe cation</name>
        <dbReference type="ChEBI" id="CHEBI:24875"/>
    </cofactor>
</comment>
<protein>
    <submittedName>
        <fullName evidence="7">Alcohol dehydrogenase</fullName>
    </submittedName>
</protein>
<dbReference type="Pfam" id="PF00465">
    <property type="entry name" value="Fe-ADH"/>
    <property type="match status" value="1"/>
</dbReference>
<name>A0A4P2PVA0_SORCE</name>
<dbReference type="InterPro" id="IPR001670">
    <property type="entry name" value="ADH_Fe/GldA"/>
</dbReference>
<dbReference type="Proteomes" id="UP000295781">
    <property type="component" value="Chromosome"/>
</dbReference>
<evidence type="ECO:0000256" key="3">
    <source>
        <dbReference type="ARBA" id="ARBA00023002"/>
    </source>
</evidence>
<dbReference type="PANTHER" id="PTHR11496">
    <property type="entry name" value="ALCOHOL DEHYDROGENASE"/>
    <property type="match status" value="1"/>
</dbReference>
<evidence type="ECO:0000259" key="6">
    <source>
        <dbReference type="Pfam" id="PF25137"/>
    </source>
</evidence>
<dbReference type="PROSITE" id="PS00913">
    <property type="entry name" value="ADH_IRON_1"/>
    <property type="match status" value="1"/>
</dbReference>
<dbReference type="Pfam" id="PF25137">
    <property type="entry name" value="ADH_Fe_C"/>
    <property type="match status" value="1"/>
</dbReference>
<feature type="domain" description="Alcohol dehydrogenase iron-type/glycerol dehydrogenase GldA" evidence="5">
    <location>
        <begin position="26"/>
        <end position="193"/>
    </location>
</feature>
<evidence type="ECO:0000313" key="8">
    <source>
        <dbReference type="Proteomes" id="UP000295781"/>
    </source>
</evidence>
<dbReference type="SUPFAM" id="SSF56796">
    <property type="entry name" value="Dehydroquinate synthase-like"/>
    <property type="match status" value="1"/>
</dbReference>
<dbReference type="InterPro" id="IPR018211">
    <property type="entry name" value="ADH_Fe_CS"/>
</dbReference>
<dbReference type="PANTHER" id="PTHR11496:SF102">
    <property type="entry name" value="ALCOHOL DEHYDROGENASE 4"/>
    <property type="match status" value="1"/>
</dbReference>
<dbReference type="AlphaFoldDB" id="A0A4P2PVA0"/>
<evidence type="ECO:0000256" key="1">
    <source>
        <dbReference type="ARBA" id="ARBA00001962"/>
    </source>
</evidence>
<feature type="domain" description="Fe-containing alcohol dehydrogenase-like C-terminal" evidence="6">
    <location>
        <begin position="205"/>
        <end position="400"/>
    </location>
</feature>
<dbReference type="FunFam" id="3.40.50.1970:FF:000003">
    <property type="entry name" value="Alcohol dehydrogenase, iron-containing"/>
    <property type="match status" value="1"/>
</dbReference>
<evidence type="ECO:0000313" key="7">
    <source>
        <dbReference type="EMBL" id="AUX20705.1"/>
    </source>
</evidence>
<organism evidence="7 8">
    <name type="scientific">Sorangium cellulosum</name>
    <name type="common">Polyangium cellulosum</name>
    <dbReference type="NCBI Taxonomy" id="56"/>
    <lineage>
        <taxon>Bacteria</taxon>
        <taxon>Pseudomonadati</taxon>
        <taxon>Myxococcota</taxon>
        <taxon>Polyangia</taxon>
        <taxon>Polyangiales</taxon>
        <taxon>Polyangiaceae</taxon>
        <taxon>Sorangium</taxon>
    </lineage>
</organism>
<dbReference type="CDD" id="cd08183">
    <property type="entry name" value="Fe-ADH-like"/>
    <property type="match status" value="1"/>
</dbReference>
<dbReference type="Gene3D" id="3.40.50.1970">
    <property type="match status" value="1"/>
</dbReference>
<sequence>MSSRTTRGIDVTAPGEALAFEFATATRILFGAGKLSEVPAAVRGLGGTRALVVTGQSPARAAPLLAALERASVSAARFAVAGEPTVEIAREGAARAAAERCDVVVALGGGSAIDAGKAIAALLANGGDPLDYLEVVGRGGALTRPSAPFVAIPTTAGTGSEVTRNAVLASKEARVKASLRSPLMLPRLAVIDPDLLAGAPPEVLASSGLDALSQLIEPLLSSRSNPITDALAREGIRRSARSLRRAVLEGGDAPARDDLALASLLGGLCLANAGLGAVHGFAAPVGGTFDAPHGAVCAALLPAVLEVNLRALRARSPAHPALPRFDELAALVTGRAGASAEEGIAWVRELCRDLAIPGLGRYGMSPADVPALVAKARAASSMKANPLPLTDDELAEIAARSV</sequence>
<dbReference type="EMBL" id="CP012670">
    <property type="protein sequence ID" value="AUX20705.1"/>
    <property type="molecule type" value="Genomic_DNA"/>
</dbReference>